<dbReference type="OrthoDB" id="8611785at2"/>
<evidence type="ECO:0000259" key="1">
    <source>
        <dbReference type="Pfam" id="PF08346"/>
    </source>
</evidence>
<dbReference type="InterPro" id="IPR013557">
    <property type="entry name" value="AntA/B_antirep"/>
</dbReference>
<dbReference type="PANTHER" id="PTHR36180:SF1">
    <property type="entry name" value="ANTA_ANTB ANTIREPRESSOR DOMAIN-CONTAINING PROTEIN"/>
    <property type="match status" value="1"/>
</dbReference>
<dbReference type="RefSeq" id="WP_074907387.1">
    <property type="nucleotide sequence ID" value="NZ_FOUB01000127.1"/>
</dbReference>
<keyword evidence="3" id="KW-1185">Reference proteome</keyword>
<proteinExistence type="predicted"/>
<evidence type="ECO:0000313" key="3">
    <source>
        <dbReference type="Proteomes" id="UP000183287"/>
    </source>
</evidence>
<evidence type="ECO:0000313" key="2">
    <source>
        <dbReference type="EMBL" id="SFN18900.1"/>
    </source>
</evidence>
<organism evidence="2 3">
    <name type="scientific">Nitrosomonas communis</name>
    <dbReference type="NCBI Taxonomy" id="44574"/>
    <lineage>
        <taxon>Bacteria</taxon>
        <taxon>Pseudomonadati</taxon>
        <taxon>Pseudomonadota</taxon>
        <taxon>Betaproteobacteria</taxon>
        <taxon>Nitrosomonadales</taxon>
        <taxon>Nitrosomonadaceae</taxon>
        <taxon>Nitrosomonas</taxon>
    </lineage>
</organism>
<protein>
    <submittedName>
        <fullName evidence="2">Anti-repressor protein</fullName>
    </submittedName>
</protein>
<gene>
    <name evidence="2" type="ORF">SAMN05421863_11276</name>
</gene>
<reference evidence="3" key="1">
    <citation type="submission" date="2016-10" db="EMBL/GenBank/DDBJ databases">
        <authorList>
            <person name="Varghese N."/>
            <person name="Submissions S."/>
        </authorList>
    </citation>
    <scope>NUCLEOTIDE SEQUENCE [LARGE SCALE GENOMIC DNA]</scope>
    <source>
        <strain evidence="3">Nm44</strain>
    </source>
</reference>
<feature type="domain" description="AntA/AntB antirepressor" evidence="1">
    <location>
        <begin position="22"/>
        <end position="92"/>
    </location>
</feature>
<accession>A0A1I4X0J7</accession>
<dbReference type="EMBL" id="FOUB01000127">
    <property type="protein sequence ID" value="SFN18900.1"/>
    <property type="molecule type" value="Genomic_DNA"/>
</dbReference>
<dbReference type="Proteomes" id="UP000183287">
    <property type="component" value="Unassembled WGS sequence"/>
</dbReference>
<sequence>MTNINLVPVFTGTIQHHSVQLCNARDLHKFLESQRQFANWIKERIEQYIFTEGEGFLTILLKTSKGIKGGRSTTEYHLTLDMAKELTMVEKNERGRQIRRYFISLEQHPPQLILRPLLTALTMST</sequence>
<name>A0A1I4X0J7_9PROT</name>
<dbReference type="AlphaFoldDB" id="A0A1I4X0J7"/>
<dbReference type="PANTHER" id="PTHR36180">
    <property type="entry name" value="DNA-BINDING PROTEIN-RELATED-RELATED"/>
    <property type="match status" value="1"/>
</dbReference>
<dbReference type="Pfam" id="PF08346">
    <property type="entry name" value="AntA"/>
    <property type="match status" value="1"/>
</dbReference>